<evidence type="ECO:0000313" key="5">
    <source>
        <dbReference type="EMBL" id="QWG20336.1"/>
    </source>
</evidence>
<proteinExistence type="predicted"/>
<evidence type="ECO:0000313" key="6">
    <source>
        <dbReference type="Proteomes" id="UP000680805"/>
    </source>
</evidence>
<protein>
    <submittedName>
        <fullName evidence="5">TetR/AcrR family transcriptional regulator</fullName>
    </submittedName>
</protein>
<dbReference type="PANTHER" id="PTHR30055:SF146">
    <property type="entry name" value="HTH-TYPE TRANSCRIPTIONAL DUAL REGULATOR CECR"/>
    <property type="match status" value="1"/>
</dbReference>
<dbReference type="Proteomes" id="UP000680805">
    <property type="component" value="Chromosome"/>
</dbReference>
<gene>
    <name evidence="5" type="ORF">KMZ68_11120</name>
</gene>
<evidence type="ECO:0000256" key="2">
    <source>
        <dbReference type="PROSITE-ProRule" id="PRU00335"/>
    </source>
</evidence>
<dbReference type="Gene3D" id="1.10.357.10">
    <property type="entry name" value="Tetracycline Repressor, domain 2"/>
    <property type="match status" value="1"/>
</dbReference>
<reference evidence="5" key="1">
    <citation type="submission" date="2021-06" db="EMBL/GenBank/DDBJ databases">
        <title>Bradyrhizobium sp. S2-11-2 Genome sequencing.</title>
        <authorList>
            <person name="Jin L."/>
        </authorList>
    </citation>
    <scope>NUCLEOTIDE SEQUENCE</scope>
    <source>
        <strain evidence="5">S2-11-2</strain>
    </source>
</reference>
<dbReference type="InterPro" id="IPR009057">
    <property type="entry name" value="Homeodomain-like_sf"/>
</dbReference>
<sequence>MQYPMQPEAEDFDLPGVTPSRQKRSRETTAALLRAGADMLRTRSLAGLSIEALCAKVGVTVGAFYSRFESKEAYFNALIELAARDGESRLSRMVANEKAADGSLAELCRLVVHGLIGWIRKHEGVLRAALQHDDTRPNRWTTFKGLARATTGHATPPLLRIMGRGREAAKTRAIAFGFQVVLGTLVNAILNDPGPLSIHDDEMEARLSGCLLLLLEAELQATPPGAPVRGAIKRRK</sequence>
<feature type="domain" description="HTH tetR-type" evidence="4">
    <location>
        <begin position="26"/>
        <end position="86"/>
    </location>
</feature>
<feature type="DNA-binding region" description="H-T-H motif" evidence="2">
    <location>
        <begin position="49"/>
        <end position="68"/>
    </location>
</feature>
<feature type="region of interest" description="Disordered" evidence="3">
    <location>
        <begin position="1"/>
        <end position="26"/>
    </location>
</feature>
<name>A0A975NTB8_9BRAD</name>
<dbReference type="PROSITE" id="PS50977">
    <property type="entry name" value="HTH_TETR_2"/>
    <property type="match status" value="1"/>
</dbReference>
<dbReference type="SUPFAM" id="SSF46689">
    <property type="entry name" value="Homeodomain-like"/>
    <property type="match status" value="1"/>
</dbReference>
<dbReference type="InterPro" id="IPR050109">
    <property type="entry name" value="HTH-type_TetR-like_transc_reg"/>
</dbReference>
<evidence type="ECO:0000256" key="3">
    <source>
        <dbReference type="SAM" id="MobiDB-lite"/>
    </source>
</evidence>
<dbReference type="GO" id="GO:0000976">
    <property type="term" value="F:transcription cis-regulatory region binding"/>
    <property type="evidence" value="ECO:0007669"/>
    <property type="project" value="TreeGrafter"/>
</dbReference>
<dbReference type="AlphaFoldDB" id="A0A975NTB8"/>
<organism evidence="5 6">
    <name type="scientific">Bradyrhizobium sediminis</name>
    <dbReference type="NCBI Taxonomy" id="2840469"/>
    <lineage>
        <taxon>Bacteria</taxon>
        <taxon>Pseudomonadati</taxon>
        <taxon>Pseudomonadota</taxon>
        <taxon>Alphaproteobacteria</taxon>
        <taxon>Hyphomicrobiales</taxon>
        <taxon>Nitrobacteraceae</taxon>
        <taxon>Bradyrhizobium</taxon>
    </lineage>
</organism>
<accession>A0A975NTB8</accession>
<evidence type="ECO:0000259" key="4">
    <source>
        <dbReference type="PROSITE" id="PS50977"/>
    </source>
</evidence>
<evidence type="ECO:0000256" key="1">
    <source>
        <dbReference type="ARBA" id="ARBA00023125"/>
    </source>
</evidence>
<dbReference type="EMBL" id="CP076135">
    <property type="protein sequence ID" value="QWG20336.1"/>
    <property type="molecule type" value="Genomic_DNA"/>
</dbReference>
<dbReference type="PANTHER" id="PTHR30055">
    <property type="entry name" value="HTH-TYPE TRANSCRIPTIONAL REGULATOR RUTR"/>
    <property type="match status" value="1"/>
</dbReference>
<dbReference type="InterPro" id="IPR001647">
    <property type="entry name" value="HTH_TetR"/>
</dbReference>
<dbReference type="Pfam" id="PF00440">
    <property type="entry name" value="TetR_N"/>
    <property type="match status" value="1"/>
</dbReference>
<keyword evidence="1 2" id="KW-0238">DNA-binding</keyword>
<dbReference type="GO" id="GO:0003700">
    <property type="term" value="F:DNA-binding transcription factor activity"/>
    <property type="evidence" value="ECO:0007669"/>
    <property type="project" value="TreeGrafter"/>
</dbReference>
<dbReference type="KEGG" id="bsei:KMZ68_11120"/>